<keyword evidence="2" id="KW-0326">Glycosidase</keyword>
<comment type="caution">
    <text evidence="4">The sequence shown here is derived from an EMBL/GenBank/DDBJ whole genome shotgun (WGS) entry which is preliminary data.</text>
</comment>
<dbReference type="InterPro" id="IPR052775">
    <property type="entry name" value="IUN_hydrolase"/>
</dbReference>
<keyword evidence="1 4" id="KW-0378">Hydrolase</keyword>
<dbReference type="Gene3D" id="3.90.245.10">
    <property type="entry name" value="Ribonucleoside hydrolase-like"/>
    <property type="match status" value="1"/>
</dbReference>
<evidence type="ECO:0000313" key="4">
    <source>
        <dbReference type="EMBL" id="HIU39846.1"/>
    </source>
</evidence>
<reference evidence="4" key="2">
    <citation type="journal article" date="2021" name="PeerJ">
        <title>Extensive microbial diversity within the chicken gut microbiome revealed by metagenomics and culture.</title>
        <authorList>
            <person name="Gilroy R."/>
            <person name="Ravi A."/>
            <person name="Getino M."/>
            <person name="Pursley I."/>
            <person name="Horton D.L."/>
            <person name="Alikhan N.F."/>
            <person name="Baker D."/>
            <person name="Gharbi K."/>
            <person name="Hall N."/>
            <person name="Watson M."/>
            <person name="Adriaenssens E.M."/>
            <person name="Foster-Nyarko E."/>
            <person name="Jarju S."/>
            <person name="Secka A."/>
            <person name="Antonio M."/>
            <person name="Oren A."/>
            <person name="Chaudhuri R.R."/>
            <person name="La Ragione R."/>
            <person name="Hildebrand F."/>
            <person name="Pallen M.J."/>
        </authorList>
    </citation>
    <scope>NUCLEOTIDE SEQUENCE</scope>
    <source>
        <strain evidence="4">CHK193-30670</strain>
    </source>
</reference>
<dbReference type="Pfam" id="PF01156">
    <property type="entry name" value="IU_nuc_hydro"/>
    <property type="match status" value="1"/>
</dbReference>
<dbReference type="GO" id="GO:0016799">
    <property type="term" value="F:hydrolase activity, hydrolyzing N-glycosyl compounds"/>
    <property type="evidence" value="ECO:0007669"/>
    <property type="project" value="InterPro"/>
</dbReference>
<name>A0A9D1INH8_9FIRM</name>
<evidence type="ECO:0000256" key="2">
    <source>
        <dbReference type="ARBA" id="ARBA00023295"/>
    </source>
</evidence>
<reference evidence="4" key="1">
    <citation type="submission" date="2020-10" db="EMBL/GenBank/DDBJ databases">
        <authorList>
            <person name="Gilroy R."/>
        </authorList>
    </citation>
    <scope>NUCLEOTIDE SEQUENCE</scope>
    <source>
        <strain evidence="4">CHK193-30670</strain>
    </source>
</reference>
<dbReference type="PANTHER" id="PTHR46190">
    <property type="entry name" value="SI:CH211-201H21.5-RELATED"/>
    <property type="match status" value="1"/>
</dbReference>
<dbReference type="InterPro" id="IPR015910">
    <property type="entry name" value="I/U_nuclsd_hydro_CS"/>
</dbReference>
<dbReference type="PROSITE" id="PS01247">
    <property type="entry name" value="IUNH"/>
    <property type="match status" value="1"/>
</dbReference>
<organism evidence="4 5">
    <name type="scientific">Candidatus Aphodocola excrementigallinarum</name>
    <dbReference type="NCBI Taxonomy" id="2840670"/>
    <lineage>
        <taxon>Bacteria</taxon>
        <taxon>Bacillati</taxon>
        <taxon>Bacillota</taxon>
        <taxon>Bacilli</taxon>
        <taxon>Candidatus Aphodocola</taxon>
    </lineage>
</organism>
<dbReference type="EMBL" id="DVMT01000013">
    <property type="protein sequence ID" value="HIU39846.1"/>
    <property type="molecule type" value="Genomic_DNA"/>
</dbReference>
<evidence type="ECO:0000259" key="3">
    <source>
        <dbReference type="Pfam" id="PF01156"/>
    </source>
</evidence>
<accession>A0A9D1INH8</accession>
<sequence length="299" mass="33939">MKYIIDTDPGIDDAIAIMMGVKNNLDIIGFTLASGNIPVKKSEKNLKIIQEFLGSNIKMYKGQKENKCNHETAEYAHGKDGLGYAVFPDFSKKKFQKMSAEDFIIKASKKYKDDLTMICFGPLTNLARAIKKDKSLVKRLKHVLVMGTTYNPDEKEPYLEFNVNVDPESARVVFKTPFEDIKVVTHEIGVKSFVEKDYVLNLRESNDLVSRFVGLISEKYMEFSYDHYGTIGLGTPDPTTIASIIDPLMIKFSYCNVDIVSRGEDKGECHITLADKSNVMVSTDFDLERFRKVFKNTFK</sequence>
<dbReference type="PANTHER" id="PTHR46190:SF1">
    <property type="entry name" value="SI:CH211-201H21.5"/>
    <property type="match status" value="1"/>
</dbReference>
<feature type="domain" description="Inosine/uridine-preferring nucleoside hydrolase" evidence="3">
    <location>
        <begin position="4"/>
        <end position="291"/>
    </location>
</feature>
<evidence type="ECO:0000313" key="5">
    <source>
        <dbReference type="Proteomes" id="UP000824074"/>
    </source>
</evidence>
<gene>
    <name evidence="4" type="ORF">IAB68_00900</name>
</gene>
<proteinExistence type="predicted"/>
<evidence type="ECO:0000256" key="1">
    <source>
        <dbReference type="ARBA" id="ARBA00022801"/>
    </source>
</evidence>
<protein>
    <submittedName>
        <fullName evidence="4">Nucleoside hydrolase</fullName>
    </submittedName>
</protein>
<dbReference type="Proteomes" id="UP000824074">
    <property type="component" value="Unassembled WGS sequence"/>
</dbReference>
<dbReference type="InterPro" id="IPR036452">
    <property type="entry name" value="Ribo_hydro-like"/>
</dbReference>
<dbReference type="AlphaFoldDB" id="A0A9D1INH8"/>
<dbReference type="SUPFAM" id="SSF53590">
    <property type="entry name" value="Nucleoside hydrolase"/>
    <property type="match status" value="1"/>
</dbReference>
<dbReference type="InterPro" id="IPR001910">
    <property type="entry name" value="Inosine/uridine_hydrolase_dom"/>
</dbReference>